<evidence type="ECO:0000259" key="4">
    <source>
        <dbReference type="Pfam" id="PF26616"/>
    </source>
</evidence>
<sequence length="441" mass="49595">MKPAAMNSPARSFVASLHVHLVVLEWCAENWGDFIDDLDAKRSTSAIDVRVAPVAEMTSPQQIAQTFSRKGTIDSTASRQSTFYSTDSRAGRPGSSAQSSPTGRSFRRSFSDFLRRESDLRTVKESSVPEEEATEGDDVLNKSSDFDLKFSFDEFQRLSLFEDELERAIIAIEQNKEVLAEIREHYKAVLDSPTFKATVHWEECSGKISTFFRRLRSIDRELDMHLVRLRSLLRALATDKVVVCLPPGRVILDQRANNPCYPEKFDAALQYKSGRTSEYFATSAKISSDRMEDWTQKMHQIAVKTEQETVSMHVITIFTLIFLPGTFLAVRLAAPQLLSETFTAALTLWQTFFSSGVLNWNDEGLLESDWVVRPDALRLFMVICVPMMALIIAGWSLMYTLVRRKRKAANSGTTDGYADEKGMTPEPLTGLEGPTGNVPNQ</sequence>
<dbReference type="Proteomes" id="UP000012174">
    <property type="component" value="Unassembled WGS sequence"/>
</dbReference>
<dbReference type="OrthoDB" id="5396681at2759"/>
<dbReference type="HOGENOM" id="CLU_025521_0_0_1"/>
<dbReference type="STRING" id="1287681.M7T2P3"/>
<evidence type="ECO:0000256" key="1">
    <source>
        <dbReference type="SAM" id="MobiDB-lite"/>
    </source>
</evidence>
<dbReference type="Pfam" id="PF26616">
    <property type="entry name" value="CorA-like"/>
    <property type="match status" value="1"/>
</dbReference>
<dbReference type="InterPro" id="IPR058257">
    <property type="entry name" value="CorA-like_dom"/>
</dbReference>
<dbReference type="OMA" id="EWCAENW"/>
<feature type="chain" id="PRO_5004085500" description="CorA-like transporter domain-containing protein" evidence="3">
    <location>
        <begin position="33"/>
        <end position="441"/>
    </location>
</feature>
<feature type="region of interest" description="Disordered" evidence="1">
    <location>
        <begin position="60"/>
        <end position="106"/>
    </location>
</feature>
<keyword evidence="2" id="KW-0472">Membrane</keyword>
<evidence type="ECO:0000313" key="5">
    <source>
        <dbReference type="EMBL" id="EMR64091.1"/>
    </source>
</evidence>
<dbReference type="eggNOG" id="ENOG502SJEH">
    <property type="taxonomic scope" value="Eukaryota"/>
</dbReference>
<keyword evidence="2" id="KW-0812">Transmembrane</keyword>
<feature type="transmembrane region" description="Helical" evidence="2">
    <location>
        <begin position="380"/>
        <end position="402"/>
    </location>
</feature>
<dbReference type="AlphaFoldDB" id="M7T2P3"/>
<reference evidence="6" key="1">
    <citation type="journal article" date="2013" name="Genome Announc.">
        <title>Draft genome sequence of the grapevine dieback fungus Eutypa lata UCR-EL1.</title>
        <authorList>
            <person name="Blanco-Ulate B."/>
            <person name="Rolshausen P.E."/>
            <person name="Cantu D."/>
        </authorList>
    </citation>
    <scope>NUCLEOTIDE SEQUENCE [LARGE SCALE GENOMIC DNA]</scope>
    <source>
        <strain evidence="6">UCR-EL1</strain>
    </source>
</reference>
<feature type="region of interest" description="Disordered" evidence="1">
    <location>
        <begin position="411"/>
        <end position="441"/>
    </location>
</feature>
<protein>
    <recommendedName>
        <fullName evidence="4">CorA-like transporter domain-containing protein</fullName>
    </recommendedName>
</protein>
<keyword evidence="2" id="KW-1133">Transmembrane helix</keyword>
<gene>
    <name evidence="5" type="ORF">UCREL1_8951</name>
</gene>
<feature type="transmembrane region" description="Helical" evidence="2">
    <location>
        <begin position="310"/>
        <end position="330"/>
    </location>
</feature>
<evidence type="ECO:0000313" key="6">
    <source>
        <dbReference type="Proteomes" id="UP000012174"/>
    </source>
</evidence>
<keyword evidence="6" id="KW-1185">Reference proteome</keyword>
<dbReference type="KEGG" id="ela:UCREL1_8951"/>
<accession>M7T2P3</accession>
<evidence type="ECO:0000256" key="2">
    <source>
        <dbReference type="SAM" id="Phobius"/>
    </source>
</evidence>
<feature type="domain" description="CorA-like transporter" evidence="4">
    <location>
        <begin position="3"/>
        <end position="43"/>
    </location>
</feature>
<keyword evidence="3" id="KW-0732">Signal</keyword>
<evidence type="ECO:0000256" key="3">
    <source>
        <dbReference type="SAM" id="SignalP"/>
    </source>
</evidence>
<feature type="compositionally biased region" description="Polar residues" evidence="1">
    <location>
        <begin position="60"/>
        <end position="88"/>
    </location>
</feature>
<proteinExistence type="predicted"/>
<feature type="signal peptide" evidence="3">
    <location>
        <begin position="1"/>
        <end position="32"/>
    </location>
</feature>
<organism evidence="5 6">
    <name type="scientific">Eutypa lata (strain UCR-EL1)</name>
    <name type="common">Grapevine dieback disease fungus</name>
    <name type="synonym">Eutypa armeniacae</name>
    <dbReference type="NCBI Taxonomy" id="1287681"/>
    <lineage>
        <taxon>Eukaryota</taxon>
        <taxon>Fungi</taxon>
        <taxon>Dikarya</taxon>
        <taxon>Ascomycota</taxon>
        <taxon>Pezizomycotina</taxon>
        <taxon>Sordariomycetes</taxon>
        <taxon>Xylariomycetidae</taxon>
        <taxon>Xylariales</taxon>
        <taxon>Diatrypaceae</taxon>
        <taxon>Eutypa</taxon>
    </lineage>
</organism>
<dbReference type="EMBL" id="KB707121">
    <property type="protein sequence ID" value="EMR64091.1"/>
    <property type="molecule type" value="Genomic_DNA"/>
</dbReference>
<name>M7T2P3_EUTLA</name>